<dbReference type="EMBL" id="JXQG01000005">
    <property type="protein sequence ID" value="KKZ13111.1"/>
    <property type="molecule type" value="Genomic_DNA"/>
</dbReference>
<evidence type="ECO:0000313" key="3">
    <source>
        <dbReference type="Proteomes" id="UP000035067"/>
    </source>
</evidence>
<reference evidence="2 3" key="1">
    <citation type="submission" date="2015-01" db="EMBL/GenBank/DDBJ databases">
        <title>Lifestyle Evolution in Cyanobacterial Symbionts of Sponges.</title>
        <authorList>
            <person name="Burgsdorf I."/>
            <person name="Slaby B.M."/>
            <person name="Handley K.M."/>
            <person name="Haber M."/>
            <person name="Blom J."/>
            <person name="Marshall C.W."/>
            <person name="Gilbert J.A."/>
            <person name="Hentschel U."/>
            <person name="Steindler L."/>
        </authorList>
    </citation>
    <scope>NUCLEOTIDE SEQUENCE [LARGE SCALE GENOMIC DNA]</scope>
    <source>
        <strain evidence="2">SP3</strain>
    </source>
</reference>
<dbReference type="PATRIC" id="fig|1604020.3.peg.1441"/>
<comment type="caution">
    <text evidence="2">The sequence shown here is derived from an EMBL/GenBank/DDBJ whole genome shotgun (WGS) entry which is preliminary data.</text>
</comment>
<gene>
    <name evidence="2" type="ORF">TE42_01700</name>
</gene>
<evidence type="ECO:0000256" key="1">
    <source>
        <dbReference type="SAM" id="MobiDB-lite"/>
    </source>
</evidence>
<protein>
    <submittedName>
        <fullName evidence="2">Uncharacterized protein</fullName>
    </submittedName>
</protein>
<proteinExistence type="predicted"/>
<evidence type="ECO:0000313" key="2">
    <source>
        <dbReference type="EMBL" id="KKZ13111.1"/>
    </source>
</evidence>
<accession>A0A0G2HME9</accession>
<organism evidence="2 3">
    <name type="scientific">Candidatus Synechococcus spongiarum SP3</name>
    <dbReference type="NCBI Taxonomy" id="1604020"/>
    <lineage>
        <taxon>Bacteria</taxon>
        <taxon>Bacillati</taxon>
        <taxon>Cyanobacteriota</taxon>
        <taxon>Cyanophyceae</taxon>
        <taxon>Synechococcales</taxon>
        <taxon>Synechococcaceae</taxon>
        <taxon>Synechococcus</taxon>
    </lineage>
</organism>
<feature type="compositionally biased region" description="Low complexity" evidence="1">
    <location>
        <begin position="22"/>
        <end position="38"/>
    </location>
</feature>
<dbReference type="AlphaFoldDB" id="A0A0G2HME9"/>
<feature type="region of interest" description="Disordered" evidence="1">
    <location>
        <begin position="21"/>
        <end position="41"/>
    </location>
</feature>
<name>A0A0G2HME9_9SYNE</name>
<dbReference type="Proteomes" id="UP000035067">
    <property type="component" value="Unassembled WGS sequence"/>
</dbReference>
<sequence>MDHPTPLQRLAILEGNVARLEQQQATPSPAPPQAGSSSRRLPQWTGGSLLLAQLQRRHPEVLQAYEQPAALATDKNGRVSLAVDEAAAPFVFVVTPSDGDALLYPAADAPDWLMETALIRGLFALPGDSNGLPLKLERPARFIAARQGEEWVLHSRGELLPTASSRRQAEEDRRQQRRWEELTRQQRQQASDLHALKGQVASLERALQRLCQLQEAVVETTPQEP</sequence>